<dbReference type="STRING" id="582899.Hden_2458"/>
<sequence>MHAPILPRKPRQRVTKAQRLDRAGPLGYCYVGMKLSMEVRQWTLMT</sequence>
<dbReference type="RefSeq" id="WP_013216414.1">
    <property type="nucleotide sequence ID" value="NC_014313.1"/>
</dbReference>
<organism evidence="1 2">
    <name type="scientific">Hyphomicrobium denitrificans (strain ATCC 51888 / DSM 1869 / NCIMB 11706 / TK 0415)</name>
    <dbReference type="NCBI Taxonomy" id="582899"/>
    <lineage>
        <taxon>Bacteria</taxon>
        <taxon>Pseudomonadati</taxon>
        <taxon>Pseudomonadota</taxon>
        <taxon>Alphaproteobacteria</taxon>
        <taxon>Hyphomicrobiales</taxon>
        <taxon>Hyphomicrobiaceae</taxon>
        <taxon>Hyphomicrobium</taxon>
    </lineage>
</organism>
<gene>
    <name evidence="1" type="ordered locus">Hden_2458</name>
</gene>
<dbReference type="AlphaFoldDB" id="D8JSG1"/>
<proteinExistence type="predicted"/>
<evidence type="ECO:0000313" key="2">
    <source>
        <dbReference type="Proteomes" id="UP000002033"/>
    </source>
</evidence>
<dbReference type="EMBL" id="CP002083">
    <property type="protein sequence ID" value="ADJ24255.1"/>
    <property type="molecule type" value="Genomic_DNA"/>
</dbReference>
<dbReference type="Proteomes" id="UP000002033">
    <property type="component" value="Chromosome"/>
</dbReference>
<dbReference type="HOGENOM" id="CLU_3184643_0_0_5"/>
<protein>
    <submittedName>
        <fullName evidence="1">Uncharacterized protein</fullName>
    </submittedName>
</protein>
<reference evidence="2" key="1">
    <citation type="journal article" date="2011" name="J. Bacteriol.">
        <title>Genome sequences of eight morphologically diverse alphaproteobacteria.</title>
        <authorList>
            <consortium name="US DOE Joint Genome Institute"/>
            <person name="Brown P.J."/>
            <person name="Kysela D.T."/>
            <person name="Buechlein A."/>
            <person name="Hemmerich C."/>
            <person name="Brun Y.V."/>
        </authorList>
    </citation>
    <scope>NUCLEOTIDE SEQUENCE [LARGE SCALE GENOMIC DNA]</scope>
    <source>
        <strain evidence="2">ATCC 51888 / DSM 1869 / NCIB 11706 / TK 0415</strain>
    </source>
</reference>
<name>D8JSG1_HYPDA</name>
<evidence type="ECO:0000313" key="1">
    <source>
        <dbReference type="EMBL" id="ADJ24255.1"/>
    </source>
</evidence>
<accession>D8JSG1</accession>
<keyword evidence="2" id="KW-1185">Reference proteome</keyword>
<dbReference type="KEGG" id="hdn:Hden_2458"/>